<evidence type="ECO:0000256" key="3">
    <source>
        <dbReference type="ARBA" id="ARBA00043970"/>
    </source>
</evidence>
<dbReference type="GO" id="GO:0005739">
    <property type="term" value="C:mitochondrion"/>
    <property type="evidence" value="ECO:0007669"/>
    <property type="project" value="UniProtKB-SubCell"/>
</dbReference>
<organism evidence="5 6">
    <name type="scientific">Ditylenchus destructor</name>
    <dbReference type="NCBI Taxonomy" id="166010"/>
    <lineage>
        <taxon>Eukaryota</taxon>
        <taxon>Metazoa</taxon>
        <taxon>Ecdysozoa</taxon>
        <taxon>Nematoda</taxon>
        <taxon>Chromadorea</taxon>
        <taxon>Rhabditida</taxon>
        <taxon>Tylenchina</taxon>
        <taxon>Tylenchomorpha</taxon>
        <taxon>Sphaerularioidea</taxon>
        <taxon>Anguinidae</taxon>
        <taxon>Anguininae</taxon>
        <taxon>Ditylenchus</taxon>
    </lineage>
</organism>
<evidence type="ECO:0000256" key="2">
    <source>
        <dbReference type="ARBA" id="ARBA00023128"/>
    </source>
</evidence>
<dbReference type="Proteomes" id="UP001201812">
    <property type="component" value="Unassembled WGS sequence"/>
</dbReference>
<evidence type="ECO:0000256" key="1">
    <source>
        <dbReference type="ARBA" id="ARBA00004173"/>
    </source>
</evidence>
<evidence type="ECO:0000313" key="5">
    <source>
        <dbReference type="EMBL" id="KAI1711080.1"/>
    </source>
</evidence>
<comment type="caution">
    <text evidence="5">The sequence shown here is derived from an EMBL/GenBank/DDBJ whole genome shotgun (WGS) entry which is preliminary data.</text>
</comment>
<name>A0AAD4N158_9BILA</name>
<dbReference type="InterPro" id="IPR020373">
    <property type="entry name" value="Kgd4/YMR-31"/>
</dbReference>
<protein>
    <submittedName>
        <fullName evidence="5">Ribosomal protein s36, mitochondrial domain-containing protein</fullName>
    </submittedName>
</protein>
<keyword evidence="5" id="KW-0689">Ribosomal protein</keyword>
<accession>A0AAD4N158</accession>
<comment type="similarity">
    <text evidence="3">Belongs to the alpha-ketoglutarate dehydrogenase component 4 family.</text>
</comment>
<proteinExistence type="inferred from homology"/>
<dbReference type="PANTHER" id="PTHR31601">
    <property type="entry name" value="28S RIBOSOMAL PROTEIN S36, MITOCHONDRIAL"/>
    <property type="match status" value="1"/>
</dbReference>
<keyword evidence="2" id="KW-0496">Mitochondrion</keyword>
<comment type="subcellular location">
    <subcellularLocation>
        <location evidence="1">Mitochondrion</location>
    </subcellularLocation>
</comment>
<feature type="compositionally biased region" description="Low complexity" evidence="4">
    <location>
        <begin position="88"/>
        <end position="106"/>
    </location>
</feature>
<dbReference type="Pfam" id="PF10937">
    <property type="entry name" value="Kgd4-YMR31"/>
    <property type="match status" value="1"/>
</dbReference>
<evidence type="ECO:0000313" key="6">
    <source>
        <dbReference type="Proteomes" id="UP001201812"/>
    </source>
</evidence>
<dbReference type="PANTHER" id="PTHR31601:SF2">
    <property type="entry name" value="ALPHA-KETOGLUTARATE DEHYDROGENASE COMPONENT 4"/>
    <property type="match status" value="1"/>
</dbReference>
<sequence>MQRIIDSLRALLKGSWFKTAESYAKSVNSVSTVQSKAPTTSSASFDGINSKMQLSTTVMRLLSSQPRQPMIKFIGPRNPRPHYDPNNQAATSSSTASSSQSTKAKSGSVTQIFVDDPLQLPARFRRKDITDDEMEAINSGVFIARR</sequence>
<dbReference type="EMBL" id="JAKKPZ010000023">
    <property type="protein sequence ID" value="KAI1711080.1"/>
    <property type="molecule type" value="Genomic_DNA"/>
</dbReference>
<dbReference type="AlphaFoldDB" id="A0AAD4N158"/>
<dbReference type="GO" id="GO:0004591">
    <property type="term" value="F:oxoglutarate dehydrogenase (succinyl-transferring) activity"/>
    <property type="evidence" value="ECO:0007669"/>
    <property type="project" value="TreeGrafter"/>
</dbReference>
<feature type="region of interest" description="Disordered" evidence="4">
    <location>
        <begin position="67"/>
        <end position="110"/>
    </location>
</feature>
<reference evidence="5" key="1">
    <citation type="submission" date="2022-01" db="EMBL/GenBank/DDBJ databases">
        <title>Genome Sequence Resource for Two Populations of Ditylenchus destructor, the Migratory Endoparasitic Phytonematode.</title>
        <authorList>
            <person name="Zhang H."/>
            <person name="Lin R."/>
            <person name="Xie B."/>
        </authorList>
    </citation>
    <scope>NUCLEOTIDE SEQUENCE</scope>
    <source>
        <strain evidence="5">BazhouSP</strain>
    </source>
</reference>
<keyword evidence="6" id="KW-1185">Reference proteome</keyword>
<evidence type="ECO:0000256" key="4">
    <source>
        <dbReference type="SAM" id="MobiDB-lite"/>
    </source>
</evidence>
<keyword evidence="5" id="KW-0687">Ribonucleoprotein</keyword>
<dbReference type="GO" id="GO:0005840">
    <property type="term" value="C:ribosome"/>
    <property type="evidence" value="ECO:0007669"/>
    <property type="project" value="UniProtKB-KW"/>
</dbReference>
<dbReference type="GO" id="GO:0006103">
    <property type="term" value="P:2-oxoglutarate metabolic process"/>
    <property type="evidence" value="ECO:0007669"/>
    <property type="project" value="InterPro"/>
</dbReference>
<gene>
    <name evidence="5" type="ORF">DdX_10326</name>
</gene>